<organism evidence="2 3">
    <name type="scientific">Drosophila mauritiana</name>
    <name type="common">Fruit fly</name>
    <dbReference type="NCBI Taxonomy" id="7226"/>
    <lineage>
        <taxon>Eukaryota</taxon>
        <taxon>Metazoa</taxon>
        <taxon>Ecdysozoa</taxon>
        <taxon>Arthropoda</taxon>
        <taxon>Hexapoda</taxon>
        <taxon>Insecta</taxon>
        <taxon>Pterygota</taxon>
        <taxon>Neoptera</taxon>
        <taxon>Endopterygota</taxon>
        <taxon>Diptera</taxon>
        <taxon>Brachycera</taxon>
        <taxon>Muscomorpha</taxon>
        <taxon>Ephydroidea</taxon>
        <taxon>Drosophilidae</taxon>
        <taxon>Drosophila</taxon>
        <taxon>Sophophora</taxon>
    </lineage>
</organism>
<feature type="region of interest" description="Disordered" evidence="1">
    <location>
        <begin position="114"/>
        <end position="139"/>
    </location>
</feature>
<feature type="region of interest" description="Disordered" evidence="1">
    <location>
        <begin position="237"/>
        <end position="280"/>
    </location>
</feature>
<feature type="compositionally biased region" description="Basic and acidic residues" evidence="1">
    <location>
        <begin position="240"/>
        <end position="260"/>
    </location>
</feature>
<proteinExistence type="predicted"/>
<name>A0A6P8KG79_DROMA</name>
<feature type="compositionally biased region" description="Polar residues" evidence="1">
    <location>
        <begin position="192"/>
        <end position="205"/>
    </location>
</feature>
<evidence type="ECO:0000313" key="2">
    <source>
        <dbReference type="Proteomes" id="UP000515162"/>
    </source>
</evidence>
<dbReference type="GeneID" id="117146320"/>
<evidence type="ECO:0000313" key="3">
    <source>
        <dbReference type="RefSeq" id="XP_033168275.1"/>
    </source>
</evidence>
<dbReference type="RefSeq" id="XP_033168275.1">
    <property type="nucleotide sequence ID" value="XM_033312384.1"/>
</dbReference>
<gene>
    <name evidence="3" type="primary">LOC117146320</name>
</gene>
<feature type="compositionally biased region" description="Basic and acidic residues" evidence="1">
    <location>
        <begin position="114"/>
        <end position="130"/>
    </location>
</feature>
<dbReference type="AlphaFoldDB" id="A0A6P8KG79"/>
<evidence type="ECO:0000256" key="1">
    <source>
        <dbReference type="SAM" id="MobiDB-lite"/>
    </source>
</evidence>
<reference evidence="3" key="1">
    <citation type="submission" date="2025-08" db="UniProtKB">
        <authorList>
            <consortium name="RefSeq"/>
        </authorList>
    </citation>
    <scope>IDENTIFICATION</scope>
    <source>
        <strain evidence="3">Mau12</strain>
        <tissue evidence="3">Whole Body</tissue>
    </source>
</reference>
<feature type="region of interest" description="Disordered" evidence="1">
    <location>
        <begin position="174"/>
        <end position="211"/>
    </location>
</feature>
<keyword evidence="2" id="KW-1185">Reference proteome</keyword>
<accession>A0A6P8KG79</accession>
<sequence length="280" mass="33151">MIIMSDSKAEYNWGDLGVEPMESFASGICEELPRLQQHREQVEQVEQLPRRGRQIVSQAKQHSQILVSNLFKNMKISCEKPTFPPQVSAPKAYRFKEIYSSRKDQLIRECEEQERKQREFHSRPMPDFRQAHSRQSSKVVVHRITCPTTPNVLKNSREMEEKRRLRVEQLQRERELECQRHKMQAPRAKPIPQSSRQPLKSSNRPSAVPPAKVKVEPFNLSAESRVQQRRIFNIQTSKAQEARRRELEDQRQRAEREAYQKLRQRTTFRARPNPFSQTAR</sequence>
<protein>
    <submittedName>
        <fullName evidence="3">Uncharacterized protein LOC117146320</fullName>
    </submittedName>
</protein>
<dbReference type="Proteomes" id="UP000515162">
    <property type="component" value="Chromosome 2L"/>
</dbReference>